<gene>
    <name evidence="2" type="ORF">FRZ61_08770</name>
</gene>
<dbReference type="Gene3D" id="3.40.50.1820">
    <property type="entry name" value="alpha/beta hydrolase"/>
    <property type="match status" value="1"/>
</dbReference>
<accession>A0A5J6MUU6</accession>
<organism evidence="2 3">
    <name type="scientific">Hypericibacter adhaerens</name>
    <dbReference type="NCBI Taxonomy" id="2602016"/>
    <lineage>
        <taxon>Bacteria</taxon>
        <taxon>Pseudomonadati</taxon>
        <taxon>Pseudomonadota</taxon>
        <taxon>Alphaproteobacteria</taxon>
        <taxon>Rhodospirillales</taxon>
        <taxon>Dongiaceae</taxon>
        <taxon>Hypericibacter</taxon>
    </lineage>
</organism>
<keyword evidence="3" id="KW-1185">Reference proteome</keyword>
<dbReference type="InterPro" id="IPR024501">
    <property type="entry name" value="DUF3141"/>
</dbReference>
<evidence type="ECO:0000256" key="1">
    <source>
        <dbReference type="SAM" id="MobiDB-lite"/>
    </source>
</evidence>
<sequence length="762" mass="84588">MQQETKPTGAAEPAPFFVSALRNPWTDYMVDAWQRSILFLDVLRQRGNHYEENKARQAPHVLSFEHELVLDGRQLERPVNYGLLRIVPPAGVTTGPRKRPFIVFDPRAGHGPGIGGMKHDSEIGVALNAGHPCYFVGFLPEPVPGQTVEDVCRAEARFVEEVVARHPEAEGKPCLIGNCQAGWQIMLMAAVDPDLPGPILLAGSPLSYWAGVHGKNPMRYTGGLLGGAWLTALTGDLGDGIFDGAHLVANFEALNPANTLWQKPYNLYSKIDTEAPRFLEFEKWWGSPVLLNAVEMQAIVDQLFIGNKLSAGQLRTSDGLRIDLRNIQSPIIVLCSQGDNITPPQQALGWITDLYDHEDEIVAAGQTIVYTMHQSIGHLGIFVSGKVATKEHQEFAQCMELIDLMPPGLYEAVITAKDGDTEHPEFVQGEYFLRLEPRKLDDIRALGGNSAEDDLRFQTVARVSEINLGLYQTLWAPLIRAMATPGSAQMLRTMHPNRLRFEMFSDRNPFMPSIAAVADAMRAHRRPVAEDNPFLVAEKAASDWIVRGLEAWTQARDELEETLFLNIYGYRPLQAAVGLGTEDAARQPGVERDLLREATAARTAAALRRRFDRGGPLEGAIRALLYIRIPEGADERSFFALKEIAETLPEKDRVGHARLKEIMRDQFLILMLDEERALATLPALLPEDPAGRELWLNLLRRAFMVRGEPTAETKRRLQQIEAIYAVEAPADAVKAPAEERKPLSKKRTPVEENHGTGAKPAA</sequence>
<reference evidence="2 3" key="1">
    <citation type="submission" date="2019-08" db="EMBL/GenBank/DDBJ databases">
        <title>Hyperibacter terrae gen. nov., sp. nov. and Hyperibacter viscosus sp. nov., two new members in the family Rhodospirillaceae isolated from the rhizosphere of Hypericum perforatum.</title>
        <authorList>
            <person name="Noviana Z."/>
        </authorList>
    </citation>
    <scope>NUCLEOTIDE SEQUENCE [LARGE SCALE GENOMIC DNA]</scope>
    <source>
        <strain evidence="2 3">R5959</strain>
    </source>
</reference>
<dbReference type="OrthoDB" id="7231451at2"/>
<dbReference type="InterPro" id="IPR029058">
    <property type="entry name" value="AB_hydrolase_fold"/>
</dbReference>
<dbReference type="PANTHER" id="PTHR36837">
    <property type="entry name" value="POLY(3-HYDROXYALKANOATE) POLYMERASE SUBUNIT PHAC"/>
    <property type="match status" value="1"/>
</dbReference>
<proteinExistence type="predicted"/>
<dbReference type="Pfam" id="PF11339">
    <property type="entry name" value="DUF3141"/>
    <property type="match status" value="1"/>
</dbReference>
<dbReference type="AlphaFoldDB" id="A0A5J6MUU6"/>
<name>A0A5J6MUU6_9PROT</name>
<dbReference type="PANTHER" id="PTHR36837:SF2">
    <property type="entry name" value="POLY(3-HYDROXYALKANOATE) POLYMERASE SUBUNIT PHAC"/>
    <property type="match status" value="1"/>
</dbReference>
<evidence type="ECO:0000313" key="2">
    <source>
        <dbReference type="EMBL" id="QEX20957.1"/>
    </source>
</evidence>
<dbReference type="SUPFAM" id="SSF53474">
    <property type="entry name" value="alpha/beta-Hydrolases"/>
    <property type="match status" value="1"/>
</dbReference>
<evidence type="ECO:0000313" key="3">
    <source>
        <dbReference type="Proteomes" id="UP000325797"/>
    </source>
</evidence>
<feature type="compositionally biased region" description="Basic and acidic residues" evidence="1">
    <location>
        <begin position="736"/>
        <end position="754"/>
    </location>
</feature>
<dbReference type="Proteomes" id="UP000325797">
    <property type="component" value="Chromosome"/>
</dbReference>
<dbReference type="InterPro" id="IPR051321">
    <property type="entry name" value="PHA/PHB_synthase"/>
</dbReference>
<dbReference type="EMBL" id="CP042582">
    <property type="protein sequence ID" value="QEX20957.1"/>
    <property type="molecule type" value="Genomic_DNA"/>
</dbReference>
<dbReference type="RefSeq" id="WP_151115151.1">
    <property type="nucleotide sequence ID" value="NZ_CP042582.1"/>
</dbReference>
<feature type="region of interest" description="Disordered" evidence="1">
    <location>
        <begin position="733"/>
        <end position="762"/>
    </location>
</feature>
<dbReference type="KEGG" id="hadh:FRZ61_08770"/>
<protein>
    <submittedName>
        <fullName evidence="2">3-hydroxyalkanoate synthetase</fullName>
    </submittedName>
</protein>